<evidence type="ECO:0000313" key="2">
    <source>
        <dbReference type="EMBL" id="CZR67670.1"/>
    </source>
</evidence>
<evidence type="ECO:0000256" key="1">
    <source>
        <dbReference type="SAM" id="SignalP"/>
    </source>
</evidence>
<feature type="signal peptide" evidence="1">
    <location>
        <begin position="1"/>
        <end position="19"/>
    </location>
</feature>
<gene>
    <name evidence="2" type="ORF">PAC_17569</name>
</gene>
<accession>A0A1L7XRL0</accession>
<name>A0A1L7XRL0_9HELO</name>
<dbReference type="Proteomes" id="UP000184330">
    <property type="component" value="Unassembled WGS sequence"/>
</dbReference>
<protein>
    <submittedName>
        <fullName evidence="2">Uncharacterized protein</fullName>
    </submittedName>
</protein>
<proteinExistence type="predicted"/>
<keyword evidence="1" id="KW-0732">Signal</keyword>
<reference evidence="2 3" key="1">
    <citation type="submission" date="2016-03" db="EMBL/GenBank/DDBJ databases">
        <authorList>
            <person name="Ploux O."/>
        </authorList>
    </citation>
    <scope>NUCLEOTIDE SEQUENCE [LARGE SCALE GENOMIC DNA]</scope>
    <source>
        <strain evidence="2 3">UAMH 11012</strain>
    </source>
</reference>
<dbReference type="EMBL" id="FJOG01000046">
    <property type="protein sequence ID" value="CZR67670.1"/>
    <property type="molecule type" value="Genomic_DNA"/>
</dbReference>
<dbReference type="OrthoDB" id="3532374at2759"/>
<feature type="chain" id="PRO_5013335747" evidence="1">
    <location>
        <begin position="20"/>
        <end position="234"/>
    </location>
</feature>
<evidence type="ECO:0000313" key="3">
    <source>
        <dbReference type="Proteomes" id="UP000184330"/>
    </source>
</evidence>
<dbReference type="AlphaFoldDB" id="A0A1L7XRL0"/>
<organism evidence="2 3">
    <name type="scientific">Phialocephala subalpina</name>
    <dbReference type="NCBI Taxonomy" id="576137"/>
    <lineage>
        <taxon>Eukaryota</taxon>
        <taxon>Fungi</taxon>
        <taxon>Dikarya</taxon>
        <taxon>Ascomycota</taxon>
        <taxon>Pezizomycotina</taxon>
        <taxon>Leotiomycetes</taxon>
        <taxon>Helotiales</taxon>
        <taxon>Mollisiaceae</taxon>
        <taxon>Phialocephala</taxon>
        <taxon>Phialocephala fortinii species complex</taxon>
    </lineage>
</organism>
<sequence>MNLLTFLLFLVTFISLASAGPLQLRKVGDGLEGYNMTKLGFNVTIDGKIETFHGDTVNHIFEQVKSAHPGFQIPYSANATALREAAAKDIRHDIETGGIERRSQNPIWGPWWRAYCIPVPGNEQWTTANRGNLEAWLYTWQGSQAIFHIWWRSCALIVCDGGDGWTVCNDSYDDIGVFTYDWFSQMGFTLTNVCGTYFNDFHEADGGQIFETIGMPLNWIGVSNWNGCYGETFQ</sequence>
<keyword evidence="3" id="KW-1185">Reference proteome</keyword>